<evidence type="ECO:0000313" key="2">
    <source>
        <dbReference type="Proteomes" id="UP001054945"/>
    </source>
</evidence>
<dbReference type="AlphaFoldDB" id="A0AAV4VF04"/>
<evidence type="ECO:0000313" key="1">
    <source>
        <dbReference type="EMBL" id="GIY68133.1"/>
    </source>
</evidence>
<gene>
    <name evidence="1" type="ORF">CEXT_660061</name>
</gene>
<dbReference type="EMBL" id="BPLR01014332">
    <property type="protein sequence ID" value="GIY68133.1"/>
    <property type="molecule type" value="Genomic_DNA"/>
</dbReference>
<proteinExistence type="predicted"/>
<accession>A0AAV4VF04</accession>
<organism evidence="1 2">
    <name type="scientific">Caerostris extrusa</name>
    <name type="common">Bark spider</name>
    <name type="synonym">Caerostris bankana</name>
    <dbReference type="NCBI Taxonomy" id="172846"/>
    <lineage>
        <taxon>Eukaryota</taxon>
        <taxon>Metazoa</taxon>
        <taxon>Ecdysozoa</taxon>
        <taxon>Arthropoda</taxon>
        <taxon>Chelicerata</taxon>
        <taxon>Arachnida</taxon>
        <taxon>Araneae</taxon>
        <taxon>Araneomorphae</taxon>
        <taxon>Entelegynae</taxon>
        <taxon>Araneoidea</taxon>
        <taxon>Araneidae</taxon>
        <taxon>Caerostris</taxon>
    </lineage>
</organism>
<dbReference type="Proteomes" id="UP001054945">
    <property type="component" value="Unassembled WGS sequence"/>
</dbReference>
<keyword evidence="2" id="KW-1185">Reference proteome</keyword>
<reference evidence="1 2" key="1">
    <citation type="submission" date="2021-06" db="EMBL/GenBank/DDBJ databases">
        <title>Caerostris extrusa draft genome.</title>
        <authorList>
            <person name="Kono N."/>
            <person name="Arakawa K."/>
        </authorList>
    </citation>
    <scope>NUCLEOTIDE SEQUENCE [LARGE SCALE GENOMIC DNA]</scope>
</reference>
<sequence length="73" mass="7792">MRPEMKPPDRTVSFVSQIFPPASSNLALIYTCGPPNLGGGPSGTSFISAPLLNLMPPRAQPFRRCKVFSSLGS</sequence>
<name>A0AAV4VF04_CAEEX</name>
<comment type="caution">
    <text evidence="1">The sequence shown here is derived from an EMBL/GenBank/DDBJ whole genome shotgun (WGS) entry which is preliminary data.</text>
</comment>
<protein>
    <submittedName>
        <fullName evidence="1">Uncharacterized protein</fullName>
    </submittedName>
</protein>